<dbReference type="PANTHER" id="PTHR35339">
    <property type="entry name" value="LINALOOL DEHYDRATASE_ISOMERASE DOMAIN-CONTAINING PROTEIN"/>
    <property type="match status" value="1"/>
</dbReference>
<dbReference type="RefSeq" id="WP_212118411.1">
    <property type="nucleotide sequence ID" value="NZ_JAGTPX020000008.1"/>
</dbReference>
<dbReference type="InterPro" id="IPR016624">
    <property type="entry name" value="UCP014753"/>
</dbReference>
<feature type="domain" description="DUF2264" evidence="2">
    <location>
        <begin position="379"/>
        <end position="594"/>
    </location>
</feature>
<protein>
    <submittedName>
        <fullName evidence="3">DUF2264 domain-containing protein</fullName>
    </submittedName>
</protein>
<evidence type="ECO:0000259" key="1">
    <source>
        <dbReference type="Pfam" id="PF10022"/>
    </source>
</evidence>
<name>A0A941GG81_NIACI</name>
<accession>A0A941GG81</accession>
<evidence type="ECO:0000313" key="3">
    <source>
        <dbReference type="EMBL" id="MBR8669649.1"/>
    </source>
</evidence>
<dbReference type="InterPro" id="IPR049237">
    <property type="entry name" value="DUF2264_C"/>
</dbReference>
<feature type="domain" description="DUF2264" evidence="1">
    <location>
        <begin position="14"/>
        <end position="360"/>
    </location>
</feature>
<dbReference type="PANTHER" id="PTHR35339:SF4">
    <property type="entry name" value="LINALOOL DEHYDRATASE_ISOMERASE DOMAIN-CONTAINING PROTEIN"/>
    <property type="match status" value="1"/>
</dbReference>
<sequence length="613" mass="70781">MLFNTQLKSNPLLTKKDFEKALIDLIDPVYRLMDVQKTPGRFHISDSGSVYGETRRDIEGFLRTLWGLGPLGTSTSKINEYKKYFDAANKGIMEGTNPASKFYWGHLHNYDQLFVEMGALSCYLLLTKESFWDQLDSSQQKNIFQWMNQINHHTIPNTNWLFFRILVNTFFEEANLAINNEQIEQDLTELDSYYLDDGWYFDGYDNQIDYYIPFAMHYYGLLFSTFYKRKSVSISKFKERGKIFGKSFKNWFVKDGTALPFGRSLTYRFAQSSYWAAAIYSDINIEDVSLSEAKYLLTNNMREWFQKPIFTAEGFLSIGYYYPNLVMAEGYNAPGSPYWALKNFIVLALPDNHDFWKAPEIKPNFSIKEKNQYSRMLLVHNEDGSELQAFTAGQHSHEHAHGEAKYEKFVYSTTFGFSVAKGYVLPKQGAFDNTLALSDSEFHFRTPFGYEDYSVEEEFVYSHWKPWDDVSVKSFIIPVSPWHVRVHIIQSNRPLHIFEGGFSCPDDGTQVITKQENSIFYQSSIGISGLISMESNLEATLIYPEPNTNIFYPKTILPALRGKLAPGKHILNSVYLGSNKTIEIPSDYNIEWNNNSLQITIGEISKNVTLTPL</sequence>
<proteinExistence type="predicted"/>
<dbReference type="AlphaFoldDB" id="A0A941GG81"/>
<organism evidence="3">
    <name type="scientific">Niallia circulans</name>
    <name type="common">Bacillus circulans</name>
    <dbReference type="NCBI Taxonomy" id="1397"/>
    <lineage>
        <taxon>Bacteria</taxon>
        <taxon>Bacillati</taxon>
        <taxon>Bacillota</taxon>
        <taxon>Bacilli</taxon>
        <taxon>Bacillales</taxon>
        <taxon>Bacillaceae</taxon>
        <taxon>Niallia</taxon>
    </lineage>
</organism>
<evidence type="ECO:0000259" key="2">
    <source>
        <dbReference type="Pfam" id="PF20938"/>
    </source>
</evidence>
<reference evidence="3" key="1">
    <citation type="submission" date="2021-04" db="EMBL/GenBank/DDBJ databases">
        <title>Genomic analysis of electroactive and textile dye degrading Bacillus circulans strain: DC10 isolated from constructed wetland-microbial fuel cells treating textile dye wastewaters.</title>
        <authorList>
            <person name="Patel D.U."/>
            <person name="Desai C.R."/>
        </authorList>
    </citation>
    <scope>NUCLEOTIDE SEQUENCE</scope>
    <source>
        <strain evidence="3">DC10</strain>
    </source>
</reference>
<comment type="caution">
    <text evidence="3">The sequence shown here is derived from an EMBL/GenBank/DDBJ whole genome shotgun (WGS) entry which is preliminary data.</text>
</comment>
<dbReference type="InterPro" id="IPR049349">
    <property type="entry name" value="DUF2264_N"/>
</dbReference>
<dbReference type="EMBL" id="JAGTPX010000007">
    <property type="protein sequence ID" value="MBR8669649.1"/>
    <property type="molecule type" value="Genomic_DNA"/>
</dbReference>
<gene>
    <name evidence="3" type="ORF">KD144_08845</name>
</gene>
<dbReference type="Pfam" id="PF20938">
    <property type="entry name" value="DUF2264_C"/>
    <property type="match status" value="1"/>
</dbReference>
<dbReference type="Pfam" id="PF10022">
    <property type="entry name" value="DUF2264"/>
    <property type="match status" value="1"/>
</dbReference>
<dbReference type="PIRSF" id="PIRSF014753">
    <property type="entry name" value="UCP014753"/>
    <property type="match status" value="1"/>
</dbReference>